<protein>
    <recommendedName>
        <fullName evidence="17">ABC transporter, ATP-binding protein</fullName>
    </recommendedName>
</protein>
<evidence type="ECO:0000313" key="16">
    <source>
        <dbReference type="Proteomes" id="UP000003822"/>
    </source>
</evidence>
<keyword evidence="7" id="KW-0067">ATP-binding</keyword>
<dbReference type="Gene3D" id="1.20.1560.10">
    <property type="entry name" value="ABC transporter type 1, transmembrane domain"/>
    <property type="match status" value="2"/>
</dbReference>
<dbReference type="InterPro" id="IPR017871">
    <property type="entry name" value="ABC_transporter-like_CS"/>
</dbReference>
<accession>G9PGI4</accession>
<evidence type="ECO:0000256" key="9">
    <source>
        <dbReference type="ARBA" id="ARBA00023136"/>
    </source>
</evidence>
<dbReference type="FunFam" id="3.40.50.300:FF:000221">
    <property type="entry name" value="Multidrug ABC transporter ATP-binding protein"/>
    <property type="match status" value="1"/>
</dbReference>
<feature type="domain" description="ABC transporter" evidence="13">
    <location>
        <begin position="353"/>
        <end position="588"/>
    </location>
</feature>
<feature type="domain" description="ABC transmembrane type-1" evidence="14">
    <location>
        <begin position="23"/>
        <end position="304"/>
    </location>
</feature>
<dbReference type="PANTHER" id="PTHR24221:SF397">
    <property type="entry name" value="ABC TRANSPORTER, ATP-BINDING TRANSMEMBRANE PROTEIN"/>
    <property type="match status" value="1"/>
</dbReference>
<comment type="similarity">
    <text evidence="10">Belongs to the ABC transporter superfamily. Siderophore-Fe(3+) uptake transporter (SIUT) (TC 3.A.1.21) family.</text>
</comment>
<organism evidence="15 16">
    <name type="scientific">Actinomyces graevenitzii C83</name>
    <dbReference type="NCBI Taxonomy" id="435830"/>
    <lineage>
        <taxon>Bacteria</taxon>
        <taxon>Bacillati</taxon>
        <taxon>Actinomycetota</taxon>
        <taxon>Actinomycetes</taxon>
        <taxon>Actinomycetales</taxon>
        <taxon>Actinomycetaceae</taxon>
        <taxon>Actinomyces</taxon>
    </lineage>
</organism>
<dbReference type="PROSITE" id="PS50893">
    <property type="entry name" value="ABC_TRANSPORTER_2"/>
    <property type="match status" value="1"/>
</dbReference>
<dbReference type="Pfam" id="PF00005">
    <property type="entry name" value="ABC_tran"/>
    <property type="match status" value="1"/>
</dbReference>
<evidence type="ECO:0000256" key="2">
    <source>
        <dbReference type="ARBA" id="ARBA00022448"/>
    </source>
</evidence>
<reference evidence="15 16" key="1">
    <citation type="submission" date="2011-10" db="EMBL/GenBank/DDBJ databases">
        <title>The Genome Sequence of Actinomyces graevenitzii C83.</title>
        <authorList>
            <consortium name="The Broad Institute Genome Sequencing Platform"/>
            <consortium name="The Broad Institute Genome Sequencing Center for Infectious Disease"/>
            <person name="Earl A."/>
            <person name="Ward D."/>
            <person name="Feldgarden M."/>
            <person name="Gevers D."/>
            <person name="Sibley C.D."/>
            <person name="Field T.R."/>
            <person name="Grinwis M."/>
            <person name="Eshaghurshan C.S."/>
            <person name="Surette M.G."/>
            <person name="Young S.K."/>
            <person name="Zeng Q."/>
            <person name="Gargeya S."/>
            <person name="Fitzgerald M."/>
            <person name="Haas B."/>
            <person name="Abouelleil A."/>
            <person name="Alvarado L."/>
            <person name="Arachchi H.M."/>
            <person name="Berlin A."/>
            <person name="Brown A."/>
            <person name="Chapman S.B."/>
            <person name="Chen Z."/>
            <person name="Dunbar C."/>
            <person name="Freedman E."/>
            <person name="Gearin G."/>
            <person name="Goldberg J."/>
            <person name="Griggs A."/>
            <person name="Gujja S."/>
            <person name="Heiman D."/>
            <person name="Howarth C."/>
            <person name="Larson L."/>
            <person name="Lui A."/>
            <person name="MacDonald P.J.P."/>
            <person name="Montmayeur A."/>
            <person name="Murphy C."/>
            <person name="Neiman D."/>
            <person name="Pearson M."/>
            <person name="Priest M."/>
            <person name="Roberts A."/>
            <person name="Saif S."/>
            <person name="Shea T."/>
            <person name="Shenoy N."/>
            <person name="Sisk P."/>
            <person name="Stolte C."/>
            <person name="Sykes S."/>
            <person name="Wortman J."/>
            <person name="Nusbaum C."/>
            <person name="Birren B."/>
        </authorList>
    </citation>
    <scope>NUCLEOTIDE SEQUENCE [LARGE SCALE GENOMIC DNA]</scope>
    <source>
        <strain evidence="15 16">C83</strain>
    </source>
</reference>
<keyword evidence="5 12" id="KW-0812">Transmembrane</keyword>
<evidence type="ECO:0000256" key="10">
    <source>
        <dbReference type="ARBA" id="ARBA00023455"/>
    </source>
</evidence>
<keyword evidence="8 12" id="KW-1133">Transmembrane helix</keyword>
<dbReference type="SUPFAM" id="SSF52540">
    <property type="entry name" value="P-loop containing nucleoside triphosphate hydrolases"/>
    <property type="match status" value="1"/>
</dbReference>
<dbReference type="InterPro" id="IPR003439">
    <property type="entry name" value="ABC_transporter-like_ATP-bd"/>
</dbReference>
<dbReference type="GO" id="GO:0005524">
    <property type="term" value="F:ATP binding"/>
    <property type="evidence" value="ECO:0007669"/>
    <property type="project" value="UniProtKB-KW"/>
</dbReference>
<evidence type="ECO:0000256" key="1">
    <source>
        <dbReference type="ARBA" id="ARBA00004429"/>
    </source>
</evidence>
<dbReference type="GO" id="GO:0016887">
    <property type="term" value="F:ATP hydrolysis activity"/>
    <property type="evidence" value="ECO:0007669"/>
    <property type="project" value="InterPro"/>
</dbReference>
<evidence type="ECO:0000256" key="7">
    <source>
        <dbReference type="ARBA" id="ARBA00022840"/>
    </source>
</evidence>
<dbReference type="PROSITE" id="PS50929">
    <property type="entry name" value="ABC_TM1F"/>
    <property type="match status" value="1"/>
</dbReference>
<dbReference type="STRING" id="435830.HMPREF0045_01358"/>
<keyword evidence="4" id="KW-0997">Cell inner membrane</keyword>
<dbReference type="GO" id="GO:0005886">
    <property type="term" value="C:plasma membrane"/>
    <property type="evidence" value="ECO:0007669"/>
    <property type="project" value="UniProtKB-SubCell"/>
</dbReference>
<evidence type="ECO:0000256" key="12">
    <source>
        <dbReference type="SAM" id="Phobius"/>
    </source>
</evidence>
<keyword evidence="2" id="KW-0813">Transport</keyword>
<name>G9PGI4_9ACTO</name>
<comment type="subcellular location">
    <subcellularLocation>
        <location evidence="1">Cell inner membrane</location>
        <topology evidence="1">Multi-pass membrane protein</topology>
    </subcellularLocation>
</comment>
<evidence type="ECO:0000313" key="15">
    <source>
        <dbReference type="EMBL" id="EHM87671.1"/>
    </source>
</evidence>
<gene>
    <name evidence="15" type="ORF">HMPREF0045_01358</name>
</gene>
<dbReference type="Pfam" id="PF00664">
    <property type="entry name" value="ABC_membrane"/>
    <property type="match status" value="1"/>
</dbReference>
<evidence type="ECO:0008006" key="17">
    <source>
        <dbReference type="Google" id="ProtNLM"/>
    </source>
</evidence>
<dbReference type="SUPFAM" id="SSF90123">
    <property type="entry name" value="ABC transporter transmembrane region"/>
    <property type="match status" value="1"/>
</dbReference>
<dbReference type="HOGENOM" id="CLU_000604_84_9_11"/>
<sequence>MFELISRLREPLSAAGRTNFRQVTALSCIVGVVRGLSLIAFIPAAIALTSGRPAWGMNLTAWLIVLALCALASFITEYLLAMRSYMVSFDFLSNMHRAIGDKVASLPLGSFRADTAGKMSRLVSRELMLLGEMFAHMYSPFIAAIVTSLTMLVGITVFSPALGLVCVLAIPVIAGGVCVARACLNSGSALKEPPAQELSHRIVEYATKQGALRACGRSSSYEPLERAEDTYGKAARRSLIRETVGQVVNGMAAQVVVVSLIIAIGLLAVGGSVSPVEAIVSIGLLLRFTQILVDIGMLASAFETRRPVLDLSHEVLSAPELPILPASPDQDPASSNHDPFSSDQDPACSDSAVALTDVSFAYEADHPVLRGVSFQVAPGTMTAIVGPSGCGKTTIARLVARFYDVDAGSVSVRGRDVRQWDTAQLMAQLSLVFQDVYLFDDTLEANVRIGRADASDDDVKEAARLSGVDEIVERLPLGWKTRVGEGGRALSGGERQRVSIARALLKAAPIVLFDEATSALDLENENRITEAMGALRRNATLIVIAHKLDTITAADQIVVLDHAGRVAQVGTHAELYSQSDGQYRAFWQARSRAAGWKLV</sequence>
<dbReference type="InterPro" id="IPR039421">
    <property type="entry name" value="Type_1_exporter"/>
</dbReference>
<dbReference type="PANTHER" id="PTHR24221">
    <property type="entry name" value="ATP-BINDING CASSETTE SUB-FAMILY B"/>
    <property type="match status" value="1"/>
</dbReference>
<keyword evidence="16" id="KW-1185">Reference proteome</keyword>
<keyword evidence="9 12" id="KW-0472">Membrane</keyword>
<feature type="transmembrane region" description="Helical" evidence="12">
    <location>
        <begin position="23"/>
        <end position="47"/>
    </location>
</feature>
<keyword evidence="6" id="KW-0547">Nucleotide-binding</keyword>
<dbReference type="SMART" id="SM00382">
    <property type="entry name" value="AAA"/>
    <property type="match status" value="1"/>
</dbReference>
<evidence type="ECO:0000256" key="11">
    <source>
        <dbReference type="SAM" id="MobiDB-lite"/>
    </source>
</evidence>
<evidence type="ECO:0000259" key="13">
    <source>
        <dbReference type="PROSITE" id="PS50893"/>
    </source>
</evidence>
<dbReference type="Gene3D" id="3.40.50.300">
    <property type="entry name" value="P-loop containing nucleotide triphosphate hydrolases"/>
    <property type="match status" value="1"/>
</dbReference>
<evidence type="ECO:0000256" key="8">
    <source>
        <dbReference type="ARBA" id="ARBA00022989"/>
    </source>
</evidence>
<evidence type="ECO:0000259" key="14">
    <source>
        <dbReference type="PROSITE" id="PS50929"/>
    </source>
</evidence>
<dbReference type="AlphaFoldDB" id="G9PGI4"/>
<feature type="region of interest" description="Disordered" evidence="11">
    <location>
        <begin position="322"/>
        <end position="348"/>
    </location>
</feature>
<dbReference type="PROSITE" id="PS00211">
    <property type="entry name" value="ABC_TRANSPORTER_1"/>
    <property type="match status" value="1"/>
</dbReference>
<dbReference type="GO" id="GO:0140359">
    <property type="term" value="F:ABC-type transporter activity"/>
    <property type="evidence" value="ECO:0007669"/>
    <property type="project" value="InterPro"/>
</dbReference>
<dbReference type="OrthoDB" id="9806127at2"/>
<dbReference type="PATRIC" id="fig|435830.3.peg.1306"/>
<feature type="transmembrane region" description="Helical" evidence="12">
    <location>
        <begin position="161"/>
        <end position="184"/>
    </location>
</feature>
<feature type="transmembrane region" description="Helical" evidence="12">
    <location>
        <begin position="127"/>
        <end position="155"/>
    </location>
</feature>
<keyword evidence="3" id="KW-1003">Cell membrane</keyword>
<proteinExistence type="inferred from homology"/>
<dbReference type="InterPro" id="IPR011527">
    <property type="entry name" value="ABC1_TM_dom"/>
</dbReference>
<dbReference type="eggNOG" id="COG1132">
    <property type="taxonomic scope" value="Bacteria"/>
</dbReference>
<dbReference type="GO" id="GO:0034040">
    <property type="term" value="F:ATPase-coupled lipid transmembrane transporter activity"/>
    <property type="evidence" value="ECO:0007669"/>
    <property type="project" value="TreeGrafter"/>
</dbReference>
<dbReference type="RefSeq" id="WP_005986832.1">
    <property type="nucleotide sequence ID" value="NZ_JH470338.1"/>
</dbReference>
<dbReference type="InterPro" id="IPR003593">
    <property type="entry name" value="AAA+_ATPase"/>
</dbReference>
<feature type="transmembrane region" description="Helical" evidence="12">
    <location>
        <begin position="247"/>
        <end position="273"/>
    </location>
</feature>
<evidence type="ECO:0000256" key="6">
    <source>
        <dbReference type="ARBA" id="ARBA00022741"/>
    </source>
</evidence>
<evidence type="ECO:0000256" key="5">
    <source>
        <dbReference type="ARBA" id="ARBA00022692"/>
    </source>
</evidence>
<dbReference type="InterPro" id="IPR027417">
    <property type="entry name" value="P-loop_NTPase"/>
</dbReference>
<dbReference type="EMBL" id="ACRN01000011">
    <property type="protein sequence ID" value="EHM87671.1"/>
    <property type="molecule type" value="Genomic_DNA"/>
</dbReference>
<comment type="caution">
    <text evidence="15">The sequence shown here is derived from an EMBL/GenBank/DDBJ whole genome shotgun (WGS) entry which is preliminary data.</text>
</comment>
<dbReference type="InterPro" id="IPR036640">
    <property type="entry name" value="ABC1_TM_sf"/>
</dbReference>
<feature type="transmembrane region" description="Helical" evidence="12">
    <location>
        <begin position="59"/>
        <end position="80"/>
    </location>
</feature>
<evidence type="ECO:0000256" key="4">
    <source>
        <dbReference type="ARBA" id="ARBA00022519"/>
    </source>
</evidence>
<feature type="compositionally biased region" description="Polar residues" evidence="11">
    <location>
        <begin position="332"/>
        <end position="344"/>
    </location>
</feature>
<dbReference type="Proteomes" id="UP000003822">
    <property type="component" value="Unassembled WGS sequence"/>
</dbReference>
<evidence type="ECO:0000256" key="3">
    <source>
        <dbReference type="ARBA" id="ARBA00022475"/>
    </source>
</evidence>